<feature type="domain" description="ATP-grasp" evidence="9">
    <location>
        <begin position="97"/>
        <end position="302"/>
    </location>
</feature>
<dbReference type="InterPro" id="IPR005479">
    <property type="entry name" value="CPAse_ATP-bd"/>
</dbReference>
<dbReference type="Pfam" id="PF00289">
    <property type="entry name" value="Biotin_carb_N"/>
    <property type="match status" value="1"/>
</dbReference>
<dbReference type="Gene3D" id="3.30.470.20">
    <property type="entry name" value="ATP-grasp fold, B domain"/>
    <property type="match status" value="1"/>
</dbReference>
<dbReference type="Pfam" id="PF02785">
    <property type="entry name" value="Biotin_carb_C"/>
    <property type="match status" value="1"/>
</dbReference>
<keyword evidence="4 6" id="KW-0067">ATP-binding</keyword>
<dbReference type="InterPro" id="IPR011761">
    <property type="entry name" value="ATP-grasp"/>
</dbReference>
<dbReference type="InterPro" id="IPR011764">
    <property type="entry name" value="Biotin_carboxylation_dom"/>
</dbReference>
<evidence type="ECO:0000259" key="8">
    <source>
        <dbReference type="PROSITE" id="PS50968"/>
    </source>
</evidence>
<dbReference type="PROSITE" id="PS00867">
    <property type="entry name" value="CPSASE_2"/>
    <property type="match status" value="1"/>
</dbReference>
<dbReference type="PANTHER" id="PTHR18866:SF126">
    <property type="entry name" value="BIOTIN CARBOXYLASE"/>
    <property type="match status" value="1"/>
</dbReference>
<dbReference type="Pfam" id="PF02786">
    <property type="entry name" value="CPSase_L_D2"/>
    <property type="match status" value="1"/>
</dbReference>
<dbReference type="PROSITE" id="PS00188">
    <property type="entry name" value="BIOTIN"/>
    <property type="match status" value="1"/>
</dbReference>
<dbReference type="Proteomes" id="UP000664109">
    <property type="component" value="Unassembled WGS sequence"/>
</dbReference>
<dbReference type="InterPro" id="IPR050856">
    <property type="entry name" value="Biotin_carboxylase_complex"/>
</dbReference>
<dbReference type="SMART" id="SM00878">
    <property type="entry name" value="Biotin_carb_C"/>
    <property type="match status" value="1"/>
</dbReference>
<evidence type="ECO:0000256" key="6">
    <source>
        <dbReference type="PROSITE-ProRule" id="PRU00409"/>
    </source>
</evidence>
<evidence type="ECO:0000313" key="12">
    <source>
        <dbReference type="Proteomes" id="UP000664109"/>
    </source>
</evidence>
<accession>A0ABS2UVP1</accession>
<protein>
    <submittedName>
        <fullName evidence="11">ATP-grasp domain-containing protein</fullName>
    </submittedName>
</protein>
<keyword evidence="2" id="KW-0436">Ligase</keyword>
<organism evidence="11 12">
    <name type="scientific">Streptomyces zhihengii</name>
    <dbReference type="NCBI Taxonomy" id="1818004"/>
    <lineage>
        <taxon>Bacteria</taxon>
        <taxon>Bacillati</taxon>
        <taxon>Actinomycetota</taxon>
        <taxon>Actinomycetes</taxon>
        <taxon>Kitasatosporales</taxon>
        <taxon>Streptomycetaceae</taxon>
        <taxon>Streptomyces</taxon>
    </lineage>
</organism>
<dbReference type="SUPFAM" id="SSF51246">
    <property type="entry name" value="Rudiment single hybrid motif"/>
    <property type="match status" value="1"/>
</dbReference>
<evidence type="ECO:0000259" key="9">
    <source>
        <dbReference type="PROSITE" id="PS50975"/>
    </source>
</evidence>
<dbReference type="InterPro" id="IPR001882">
    <property type="entry name" value="Biotin_BS"/>
</dbReference>
<feature type="domain" description="Lipoyl-binding" evidence="8">
    <location>
        <begin position="554"/>
        <end position="631"/>
    </location>
</feature>
<name>A0ABS2UVP1_9ACTN</name>
<dbReference type="CDD" id="cd06850">
    <property type="entry name" value="biotinyl_domain"/>
    <property type="match status" value="1"/>
</dbReference>
<keyword evidence="12" id="KW-1185">Reference proteome</keyword>
<evidence type="ECO:0000256" key="2">
    <source>
        <dbReference type="ARBA" id="ARBA00022598"/>
    </source>
</evidence>
<reference evidence="11 12" key="1">
    <citation type="journal article" date="2016" name="Arch. Microbiol.">
        <title>Streptomyces zhihengii sp. nov., isolated from rhizospheric soil of Psammosilene tunicoides.</title>
        <authorList>
            <person name="Huang M.J."/>
            <person name="Fei J.J."/>
            <person name="Salam N."/>
            <person name="Kim C.J."/>
            <person name="Hozzein W.N."/>
            <person name="Xiao M."/>
            <person name="Huang H.Q."/>
            <person name="Li W.J."/>
        </authorList>
    </citation>
    <scope>NUCLEOTIDE SEQUENCE [LARGE SCALE GENOMIC DNA]</scope>
    <source>
        <strain evidence="11 12">YIM T102</strain>
    </source>
</reference>
<dbReference type="Gene3D" id="3.30.1490.20">
    <property type="entry name" value="ATP-grasp fold, A domain"/>
    <property type="match status" value="1"/>
</dbReference>
<dbReference type="PROSITE" id="PS50968">
    <property type="entry name" value="BIOTINYL_LIPOYL"/>
    <property type="match status" value="1"/>
</dbReference>
<evidence type="ECO:0000256" key="4">
    <source>
        <dbReference type="ARBA" id="ARBA00022840"/>
    </source>
</evidence>
<dbReference type="InterPro" id="IPR000089">
    <property type="entry name" value="Biotin_lipoyl"/>
</dbReference>
<feature type="compositionally biased region" description="Basic and acidic residues" evidence="7">
    <location>
        <begin position="545"/>
        <end position="556"/>
    </location>
</feature>
<keyword evidence="5" id="KW-0092">Biotin</keyword>
<evidence type="ECO:0000313" key="11">
    <source>
        <dbReference type="EMBL" id="MBM9620922.1"/>
    </source>
</evidence>
<dbReference type="InterPro" id="IPR005482">
    <property type="entry name" value="Biotin_COase_C"/>
</dbReference>
<dbReference type="PANTHER" id="PTHR18866">
    <property type="entry name" value="CARBOXYLASE:PYRUVATE/ACETYL-COA/PROPIONYL-COA CARBOXYLASE"/>
    <property type="match status" value="1"/>
</dbReference>
<dbReference type="Pfam" id="PF00364">
    <property type="entry name" value="Biotin_lipoyl"/>
    <property type="match status" value="1"/>
</dbReference>
<dbReference type="InterPro" id="IPR011054">
    <property type="entry name" value="Rudment_hybrid_motif"/>
</dbReference>
<evidence type="ECO:0000256" key="1">
    <source>
        <dbReference type="ARBA" id="ARBA00001953"/>
    </source>
</evidence>
<comment type="caution">
    <text evidence="11">The sequence shown here is derived from an EMBL/GenBank/DDBJ whole genome shotgun (WGS) entry which is preliminary data.</text>
</comment>
<evidence type="ECO:0000256" key="7">
    <source>
        <dbReference type="SAM" id="MobiDB-lite"/>
    </source>
</evidence>
<dbReference type="InterPro" id="IPR005481">
    <property type="entry name" value="BC-like_N"/>
</dbReference>
<gene>
    <name evidence="11" type="ORF">JE024_19705</name>
</gene>
<dbReference type="PROSITE" id="PS50979">
    <property type="entry name" value="BC"/>
    <property type="match status" value="1"/>
</dbReference>
<feature type="region of interest" description="Disordered" evidence="7">
    <location>
        <begin position="532"/>
        <end position="556"/>
    </location>
</feature>
<dbReference type="EMBL" id="JAFEJA010000001">
    <property type="protein sequence ID" value="MBM9620922.1"/>
    <property type="molecule type" value="Genomic_DNA"/>
</dbReference>
<dbReference type="PROSITE" id="PS50975">
    <property type="entry name" value="ATP_GRASP"/>
    <property type="match status" value="1"/>
</dbReference>
<dbReference type="InterPro" id="IPR013815">
    <property type="entry name" value="ATP_grasp_subdomain_1"/>
</dbReference>
<dbReference type="Gene3D" id="2.40.50.100">
    <property type="match status" value="1"/>
</dbReference>
<evidence type="ECO:0000259" key="10">
    <source>
        <dbReference type="PROSITE" id="PS50979"/>
    </source>
</evidence>
<feature type="domain" description="Biotin carboxylation" evidence="10">
    <location>
        <begin position="1"/>
        <end position="436"/>
    </location>
</feature>
<dbReference type="InterPro" id="IPR011053">
    <property type="entry name" value="Single_hybrid_motif"/>
</dbReference>
<evidence type="ECO:0000256" key="5">
    <source>
        <dbReference type="ARBA" id="ARBA00023267"/>
    </source>
</evidence>
<dbReference type="SUPFAM" id="SSF51230">
    <property type="entry name" value="Single hybrid motif"/>
    <property type="match status" value="1"/>
</dbReference>
<dbReference type="SUPFAM" id="SSF56059">
    <property type="entry name" value="Glutathione synthetase ATP-binding domain-like"/>
    <property type="match status" value="1"/>
</dbReference>
<dbReference type="SUPFAM" id="SSF52440">
    <property type="entry name" value="PreATP-grasp domain"/>
    <property type="match status" value="1"/>
</dbReference>
<sequence length="654" mass="68406">MISTVLVANRGEIACRVFRTCRELGIATVAVHSDPDADALHVREADAAVRLPGATPAETYLRGDLVVKAALAAGADAVHPGYGFLSENAAFARAVTDAGLIWIGPPPGAIEAMASKTRAKELMGIAPLAAGDVTERDLPLLVKAAAGGGGRGMRVVRTLAGLPGALEAASAEAASAFGDGEVFVEPYIERGRHVEVQIMADGHGTVWTLGTRDCSLQRRHQKVIEECPAPGLPPETAARLQESARAAAAAVDYRGAGTVEFLVGDDGREHFLEMNTRLQVEHPVTEAVFGVDLVALQLAVAEGRPLPAEPPRPRGHAVEARLYAEDPAAGWAPQTGTLHALDVPGTGAAPGSDTGTRVDAGYAAGDTIGVHYDPMIAKVVAWAPTREQAVRRLAHALRRAHVHGPATNRALLAASLDHAGFAADRLDTGFYDRHLEELTAPGPGERHAAVAAALAAAAARAGRFGGAWRNLPSQAQTAAYGEHEIRYRPTRDGGYELEGEPGTRVVRAEPHRVVLETEGVARAFTVRAHGDGRTHVDGPLGAHTLTERPRFTDPTDRAVPGSLLAPMPGTVVRLGDGVVEGAAVTEGQPLIWLEAMKMEHRITAPASGTLTALHAVPGRQVEVGTLLAVVQDVTETQDVTGTQDVTEAQEAAAS</sequence>
<dbReference type="InterPro" id="IPR016185">
    <property type="entry name" value="PreATP-grasp_dom_sf"/>
</dbReference>
<dbReference type="Gene3D" id="3.40.50.20">
    <property type="match status" value="1"/>
</dbReference>
<proteinExistence type="predicted"/>
<comment type="cofactor">
    <cofactor evidence="1">
        <name>biotin</name>
        <dbReference type="ChEBI" id="CHEBI:57586"/>
    </cofactor>
</comment>
<keyword evidence="3 6" id="KW-0547">Nucleotide-binding</keyword>
<evidence type="ECO:0000256" key="3">
    <source>
        <dbReference type="ARBA" id="ARBA00022741"/>
    </source>
</evidence>
<dbReference type="RefSeq" id="WP_205374841.1">
    <property type="nucleotide sequence ID" value="NZ_JAFEJA010000001.1"/>
</dbReference>